<feature type="non-terminal residue" evidence="1">
    <location>
        <position position="1"/>
    </location>
</feature>
<sequence length="317" mass="36957">KSLKISEFFSSTRPLQENKDENNKKIFEAIKFVNEVIHMEQISEAEKARYMVVLYFFQLLLRGKKRIEAANAVAEVVGGGSLESGPISYDESYQIRIFLQLINDEKEYVWVTHDESTFFTYNGTHAMWGLEDEQPLRKKGLGLGIHNDIEEVYATIVLSARHGGYWNTKKLLEQVKRAINIFKRTHPGYIGISWVLRERGLWQKRIVLECTLCKKEPNPRIIDCCACCLMVNQSDFFVQCGEIQQEIESHGHKHKKMVLEAFDSISVERIRSFARLLFRWMDAYKHGLTGKAAEYAVKQYRKHRSINEEIMNQIKKI</sequence>
<accession>A0ABN7WVE7</accession>
<name>A0ABN7WVE7_GIGMA</name>
<evidence type="ECO:0000313" key="1">
    <source>
        <dbReference type="EMBL" id="CAG8841795.1"/>
    </source>
</evidence>
<organism evidence="1 2">
    <name type="scientific">Gigaspora margarita</name>
    <dbReference type="NCBI Taxonomy" id="4874"/>
    <lineage>
        <taxon>Eukaryota</taxon>
        <taxon>Fungi</taxon>
        <taxon>Fungi incertae sedis</taxon>
        <taxon>Mucoromycota</taxon>
        <taxon>Glomeromycotina</taxon>
        <taxon>Glomeromycetes</taxon>
        <taxon>Diversisporales</taxon>
        <taxon>Gigasporaceae</taxon>
        <taxon>Gigaspora</taxon>
    </lineage>
</organism>
<reference evidence="1 2" key="1">
    <citation type="submission" date="2021-06" db="EMBL/GenBank/DDBJ databases">
        <authorList>
            <person name="Kallberg Y."/>
            <person name="Tangrot J."/>
            <person name="Rosling A."/>
        </authorList>
    </citation>
    <scope>NUCLEOTIDE SEQUENCE [LARGE SCALE GENOMIC DNA]</scope>
    <source>
        <strain evidence="1 2">120-4 pot B 10/14</strain>
    </source>
</reference>
<protein>
    <submittedName>
        <fullName evidence="1">30376_t:CDS:1</fullName>
    </submittedName>
</protein>
<comment type="caution">
    <text evidence="1">The sequence shown here is derived from an EMBL/GenBank/DDBJ whole genome shotgun (WGS) entry which is preliminary data.</text>
</comment>
<evidence type="ECO:0000313" key="2">
    <source>
        <dbReference type="Proteomes" id="UP000789901"/>
    </source>
</evidence>
<dbReference type="Proteomes" id="UP000789901">
    <property type="component" value="Unassembled WGS sequence"/>
</dbReference>
<proteinExistence type="predicted"/>
<dbReference type="EMBL" id="CAJVQB010066898">
    <property type="protein sequence ID" value="CAG8841795.1"/>
    <property type="molecule type" value="Genomic_DNA"/>
</dbReference>
<gene>
    <name evidence="1" type="ORF">GMARGA_LOCUS35633</name>
</gene>
<keyword evidence="2" id="KW-1185">Reference proteome</keyword>